<proteinExistence type="predicted"/>
<protein>
    <submittedName>
        <fullName evidence="2">Uncharacterized protein</fullName>
    </submittedName>
</protein>
<dbReference type="AlphaFoldDB" id="A0AAV2FCX5"/>
<reference evidence="2 3" key="1">
    <citation type="submission" date="2024-04" db="EMBL/GenBank/DDBJ databases">
        <authorList>
            <person name="Fracassetti M."/>
        </authorList>
    </citation>
    <scope>NUCLEOTIDE SEQUENCE [LARGE SCALE GENOMIC DNA]</scope>
</reference>
<organism evidence="2 3">
    <name type="scientific">Linum trigynum</name>
    <dbReference type="NCBI Taxonomy" id="586398"/>
    <lineage>
        <taxon>Eukaryota</taxon>
        <taxon>Viridiplantae</taxon>
        <taxon>Streptophyta</taxon>
        <taxon>Embryophyta</taxon>
        <taxon>Tracheophyta</taxon>
        <taxon>Spermatophyta</taxon>
        <taxon>Magnoliopsida</taxon>
        <taxon>eudicotyledons</taxon>
        <taxon>Gunneridae</taxon>
        <taxon>Pentapetalae</taxon>
        <taxon>rosids</taxon>
        <taxon>fabids</taxon>
        <taxon>Malpighiales</taxon>
        <taxon>Linaceae</taxon>
        <taxon>Linum</taxon>
    </lineage>
</organism>
<keyword evidence="3" id="KW-1185">Reference proteome</keyword>
<name>A0AAV2FCX5_9ROSI</name>
<feature type="compositionally biased region" description="Basic and acidic residues" evidence="1">
    <location>
        <begin position="11"/>
        <end position="21"/>
    </location>
</feature>
<sequence>MEEDDAQVVDTTRETPKEPVRSDMGATGRKLQKNTKESESSNYRNKAPVAKEGSINNKATSQVQIRSTEPSQPLMSDTQLSRGSARMEQARILETSQEGGHPEGWGKGPRDSKTDPPPVKSGMHANIMDVEPTLRESNVKMVGGLSSEAPTA</sequence>
<evidence type="ECO:0000313" key="3">
    <source>
        <dbReference type="Proteomes" id="UP001497516"/>
    </source>
</evidence>
<dbReference type="EMBL" id="OZ034819">
    <property type="protein sequence ID" value="CAL1395902.1"/>
    <property type="molecule type" value="Genomic_DNA"/>
</dbReference>
<feature type="region of interest" description="Disordered" evidence="1">
    <location>
        <begin position="1"/>
        <end position="152"/>
    </location>
</feature>
<gene>
    <name evidence="2" type="ORF">LTRI10_LOCUS36300</name>
</gene>
<feature type="compositionally biased region" description="Polar residues" evidence="1">
    <location>
        <begin position="54"/>
        <end position="82"/>
    </location>
</feature>
<evidence type="ECO:0000313" key="2">
    <source>
        <dbReference type="EMBL" id="CAL1395902.1"/>
    </source>
</evidence>
<evidence type="ECO:0000256" key="1">
    <source>
        <dbReference type="SAM" id="MobiDB-lite"/>
    </source>
</evidence>
<accession>A0AAV2FCX5</accession>
<dbReference type="Proteomes" id="UP001497516">
    <property type="component" value="Chromosome 6"/>
</dbReference>